<feature type="transmembrane region" description="Helical" evidence="1">
    <location>
        <begin position="12"/>
        <end position="34"/>
    </location>
</feature>
<evidence type="ECO:0000313" key="2">
    <source>
        <dbReference type="EMBL" id="BBL45225.1"/>
    </source>
</evidence>
<name>A0A915SET2_9ARCH</name>
<organism evidence="2 3">
    <name type="scientific">Nanobdella aerobiophila</name>
    <dbReference type="NCBI Taxonomy" id="2586965"/>
    <lineage>
        <taxon>Archaea</taxon>
        <taxon>Nanobdellota</taxon>
        <taxon>Nanobdellia</taxon>
        <taxon>Nanobdellales</taxon>
        <taxon>Nanobdellaceae</taxon>
        <taxon>Nanobdella</taxon>
    </lineage>
</organism>
<sequence>MRSNDTLFKVIFELILLVIVIILIAVFIEAIIGISQGQNIKYENYAKQIISSIQNPNTPPIYIDGYNPDYLFVFSSVNNYIYLSLYKCSFGIGSGNPQVLLWNISQYIFSPDLSGCFLIYKANTSLNSIEINIINSTDVAAGLITIDSMDAVPYYGGVSAEIQNTNQEIYIIPDVVIDCTDHGCSMTSPYSQSLSCYISSSCVEIGGFLNQVGQANSYSSSAINIGYINNINVGNNQFTVQELTLNQLTLNYILKIEYTSGTISFYYIPPIST</sequence>
<evidence type="ECO:0000256" key="1">
    <source>
        <dbReference type="SAM" id="Phobius"/>
    </source>
</evidence>
<dbReference type="EMBL" id="AP019769">
    <property type="protein sequence ID" value="BBL45225.1"/>
    <property type="molecule type" value="Genomic_DNA"/>
</dbReference>
<evidence type="ECO:0000313" key="3">
    <source>
        <dbReference type="Proteomes" id="UP001055553"/>
    </source>
</evidence>
<reference evidence="3" key="1">
    <citation type="journal article" date="2022" name="Int. J. Syst. Evol. Microbiol.">
        <title>Nanobdella aerobiophila gen. nov., sp. nov., a thermoacidophilic, obligate ectosymbiotic archaeon, and proposal of Nanobdellaceae fam. nov., Nanobdellales ord. nov. and Nanobdellia class. nov.</title>
        <authorList>
            <person name="Kato S."/>
            <person name="Ogasawara A."/>
            <person name="Itoh T."/>
            <person name="Sakai H.D."/>
            <person name="Shimizu M."/>
            <person name="Yuki M."/>
            <person name="Kaneko M."/>
            <person name="Takashina T."/>
            <person name="Ohkuma M."/>
        </authorList>
    </citation>
    <scope>NUCLEOTIDE SEQUENCE [LARGE SCALE GENOMIC DNA]</scope>
    <source>
        <strain evidence="3">MJ1</strain>
    </source>
</reference>
<protein>
    <submittedName>
        <fullName evidence="2">Uncharacterized protein</fullName>
    </submittedName>
</protein>
<proteinExistence type="predicted"/>
<keyword evidence="3" id="KW-1185">Reference proteome</keyword>
<dbReference type="RefSeq" id="WP_258393267.1">
    <property type="nucleotide sequence ID" value="NZ_AP019769.1"/>
</dbReference>
<dbReference type="KEGG" id="naer:MJ1_0046"/>
<gene>
    <name evidence="2" type="ORF">MJ1_0046</name>
</gene>
<keyword evidence="1" id="KW-1133">Transmembrane helix</keyword>
<keyword evidence="1" id="KW-0472">Membrane</keyword>
<dbReference type="Proteomes" id="UP001055553">
    <property type="component" value="Chromosome"/>
</dbReference>
<dbReference type="GeneID" id="74567998"/>
<dbReference type="AlphaFoldDB" id="A0A915SET2"/>
<keyword evidence="1" id="KW-0812">Transmembrane</keyword>
<accession>A0A915SET2</accession>